<proteinExistence type="inferred from homology"/>
<dbReference type="PROSITE" id="PS51409">
    <property type="entry name" value="ARGINASE_2"/>
    <property type="match status" value="1"/>
</dbReference>
<dbReference type="EMBL" id="JABJNZ010000063">
    <property type="protein sequence ID" value="MBT4870920.1"/>
    <property type="molecule type" value="Genomic_DNA"/>
</dbReference>
<gene>
    <name evidence="4" type="ORF">HON47_05070</name>
</gene>
<comment type="caution">
    <text evidence="4">The sequence shown here is derived from an EMBL/GenBank/DDBJ whole genome shotgun (WGS) entry which is preliminary data.</text>
</comment>
<evidence type="ECO:0000256" key="2">
    <source>
        <dbReference type="ARBA" id="ARBA00022801"/>
    </source>
</evidence>
<evidence type="ECO:0000256" key="3">
    <source>
        <dbReference type="PROSITE-ProRule" id="PRU00742"/>
    </source>
</evidence>
<evidence type="ECO:0000313" key="4">
    <source>
        <dbReference type="EMBL" id="MBT4870920.1"/>
    </source>
</evidence>
<keyword evidence="2" id="KW-0378">Hydrolase</keyword>
<sequence>MEKKYFGIPIDETALGKNDGCKEAPNFLFDLFKVKGEIFSLKGEIEDKHQQIYEKAKEIFKEVGTSTPVFFGGTHDITGFVFKVFAEKNENAKLLIFDAHADCEDALSITTHEDLVRMIVEKNIVKVENILIVGLRHLSGIEKDFLKENKIKHFYFEEMDSSFETFLKVIEAFCDTKELYVSFDVDVIHSELMKATGHFPDNGFTRGQIRELLSITLPGAKAIDLVEFNPQKIVLNEDKLLFDLFNKYFK</sequence>
<name>A0A8T5GGH7_9ARCH</name>
<dbReference type="PANTHER" id="PTHR11358">
    <property type="entry name" value="ARGINASE/AGMATINASE"/>
    <property type="match status" value="1"/>
</dbReference>
<dbReference type="GO" id="GO:0046872">
    <property type="term" value="F:metal ion binding"/>
    <property type="evidence" value="ECO:0007669"/>
    <property type="project" value="UniProtKB-KW"/>
</dbReference>
<evidence type="ECO:0008006" key="6">
    <source>
        <dbReference type="Google" id="ProtNLM"/>
    </source>
</evidence>
<dbReference type="Proteomes" id="UP000722459">
    <property type="component" value="Unassembled WGS sequence"/>
</dbReference>
<organism evidence="4 5">
    <name type="scientific">Candidatus Iainarchaeum sp</name>
    <dbReference type="NCBI Taxonomy" id="3101447"/>
    <lineage>
        <taxon>Archaea</taxon>
        <taxon>Candidatus Iainarchaeota</taxon>
        <taxon>Candidatus Iainarchaeia</taxon>
        <taxon>Candidatus Iainarchaeales</taxon>
        <taxon>Candidatus Iainarchaeaceae</taxon>
        <taxon>Candidatus Iainarchaeum</taxon>
    </lineage>
</organism>
<dbReference type="PANTHER" id="PTHR11358:SF26">
    <property type="entry name" value="GUANIDINO ACID HYDROLASE, MITOCHONDRIAL"/>
    <property type="match status" value="1"/>
</dbReference>
<dbReference type="Pfam" id="PF00491">
    <property type="entry name" value="Arginase"/>
    <property type="match status" value="1"/>
</dbReference>
<dbReference type="Gene3D" id="3.40.800.10">
    <property type="entry name" value="Ureohydrolase domain"/>
    <property type="match status" value="1"/>
</dbReference>
<accession>A0A8T5GGH7</accession>
<dbReference type="InterPro" id="IPR023696">
    <property type="entry name" value="Ureohydrolase_dom_sf"/>
</dbReference>
<evidence type="ECO:0000256" key="1">
    <source>
        <dbReference type="ARBA" id="ARBA00022723"/>
    </source>
</evidence>
<dbReference type="GO" id="GO:0033389">
    <property type="term" value="P:putrescine biosynthetic process from arginine, via agmatine"/>
    <property type="evidence" value="ECO:0007669"/>
    <property type="project" value="TreeGrafter"/>
</dbReference>
<keyword evidence="1" id="KW-0479">Metal-binding</keyword>
<reference evidence="4" key="1">
    <citation type="journal article" date="2021" name="ISME J.">
        <title>Mercury methylation by metabolically versatile and cosmopolitan marine bacteria.</title>
        <authorList>
            <person name="Lin H."/>
            <person name="Ascher D.B."/>
            <person name="Myung Y."/>
            <person name="Lamborg C.H."/>
            <person name="Hallam S.J."/>
            <person name="Gionfriddo C.M."/>
            <person name="Holt K.E."/>
            <person name="Moreau J.W."/>
        </authorList>
    </citation>
    <scope>NUCLEOTIDE SEQUENCE</scope>
    <source>
        <strain evidence="4">SI075_bin30</strain>
    </source>
</reference>
<evidence type="ECO:0000313" key="5">
    <source>
        <dbReference type="Proteomes" id="UP000722459"/>
    </source>
</evidence>
<protein>
    <recommendedName>
        <fullName evidence="6">Arginase family protein</fullName>
    </recommendedName>
</protein>
<dbReference type="GO" id="GO:0008783">
    <property type="term" value="F:agmatinase activity"/>
    <property type="evidence" value="ECO:0007669"/>
    <property type="project" value="TreeGrafter"/>
</dbReference>
<dbReference type="SUPFAM" id="SSF52768">
    <property type="entry name" value="Arginase/deacetylase"/>
    <property type="match status" value="1"/>
</dbReference>
<comment type="similarity">
    <text evidence="3">Belongs to the arginase family.</text>
</comment>
<dbReference type="InterPro" id="IPR006035">
    <property type="entry name" value="Ureohydrolase"/>
</dbReference>
<dbReference type="AlphaFoldDB" id="A0A8T5GGH7"/>